<dbReference type="PANTHER" id="PTHR31221:SF360">
    <property type="entry name" value="WRKY DOMAIN-CONTAINING PROTEIN"/>
    <property type="match status" value="1"/>
</dbReference>
<feature type="region of interest" description="Disordered" evidence="7">
    <location>
        <begin position="681"/>
        <end position="721"/>
    </location>
</feature>
<keyword evidence="5" id="KW-0804">Transcription</keyword>
<feature type="compositionally biased region" description="Low complexity" evidence="7">
    <location>
        <begin position="695"/>
        <end position="707"/>
    </location>
</feature>
<feature type="region of interest" description="Disordered" evidence="7">
    <location>
        <begin position="582"/>
        <end position="618"/>
    </location>
</feature>
<accession>A0A8J5W0I1</accession>
<keyword evidence="4" id="KW-0238">DNA-binding</keyword>
<dbReference type="GO" id="GO:0003700">
    <property type="term" value="F:DNA-binding transcription factor activity"/>
    <property type="evidence" value="ECO:0007669"/>
    <property type="project" value="InterPro"/>
</dbReference>
<evidence type="ECO:0000256" key="4">
    <source>
        <dbReference type="ARBA" id="ARBA00023125"/>
    </source>
</evidence>
<evidence type="ECO:0000256" key="2">
    <source>
        <dbReference type="ARBA" id="ARBA00022737"/>
    </source>
</evidence>
<feature type="region of interest" description="Disordered" evidence="7">
    <location>
        <begin position="345"/>
        <end position="389"/>
    </location>
</feature>
<keyword evidence="6" id="KW-0539">Nucleus</keyword>
<name>A0A8J5W0I1_ZIZPA</name>
<evidence type="ECO:0000256" key="5">
    <source>
        <dbReference type="ARBA" id="ARBA00023163"/>
    </source>
</evidence>
<gene>
    <name evidence="9" type="ORF">GUJ93_ZPchr0014g46921</name>
</gene>
<keyword evidence="10" id="KW-1185">Reference proteome</keyword>
<feature type="domain" description="WRKY" evidence="8">
    <location>
        <begin position="507"/>
        <end position="567"/>
    </location>
</feature>
<dbReference type="Pfam" id="PF03106">
    <property type="entry name" value="WRKY"/>
    <property type="match status" value="2"/>
</dbReference>
<dbReference type="SMART" id="SM00774">
    <property type="entry name" value="WRKY"/>
    <property type="match status" value="2"/>
</dbReference>
<comment type="subcellular location">
    <subcellularLocation>
        <location evidence="1">Nucleus</location>
    </subcellularLocation>
</comment>
<dbReference type="PROSITE" id="PS50811">
    <property type="entry name" value="WRKY"/>
    <property type="match status" value="2"/>
</dbReference>
<dbReference type="AlphaFoldDB" id="A0A8J5W0I1"/>
<dbReference type="InterPro" id="IPR003657">
    <property type="entry name" value="WRKY_dom"/>
</dbReference>
<evidence type="ECO:0000256" key="7">
    <source>
        <dbReference type="SAM" id="MobiDB-lite"/>
    </source>
</evidence>
<dbReference type="OrthoDB" id="1923003at2759"/>
<reference evidence="9" key="1">
    <citation type="journal article" date="2021" name="bioRxiv">
        <title>Whole Genome Assembly and Annotation of Northern Wild Rice, Zizania palustris L., Supports a Whole Genome Duplication in the Zizania Genus.</title>
        <authorList>
            <person name="Haas M."/>
            <person name="Kono T."/>
            <person name="Macchietto M."/>
            <person name="Millas R."/>
            <person name="McGilp L."/>
            <person name="Shao M."/>
            <person name="Duquette J."/>
            <person name="Hirsch C.N."/>
            <person name="Kimball J."/>
        </authorList>
    </citation>
    <scope>NUCLEOTIDE SEQUENCE</scope>
    <source>
        <tissue evidence="9">Fresh leaf tissue</tissue>
    </source>
</reference>
<evidence type="ECO:0000313" key="9">
    <source>
        <dbReference type="EMBL" id="KAG8082336.1"/>
    </source>
</evidence>
<evidence type="ECO:0000256" key="1">
    <source>
        <dbReference type="ARBA" id="ARBA00004123"/>
    </source>
</evidence>
<proteinExistence type="predicted"/>
<reference evidence="9" key="2">
    <citation type="submission" date="2021-02" db="EMBL/GenBank/DDBJ databases">
        <authorList>
            <person name="Kimball J.A."/>
            <person name="Haas M.W."/>
            <person name="Macchietto M."/>
            <person name="Kono T."/>
            <person name="Duquette J."/>
            <person name="Shao M."/>
        </authorList>
    </citation>
    <scope>NUCLEOTIDE SEQUENCE</scope>
    <source>
        <tissue evidence="9">Fresh leaf tissue</tissue>
    </source>
</reference>
<dbReference type="Proteomes" id="UP000729402">
    <property type="component" value="Unassembled WGS sequence"/>
</dbReference>
<sequence length="721" mass="77246">MEGDIAMEEWKDANRGADFSMLGFMAEPFTPPDACLGEGGSKAGYEKHGLSVAAGTPLPLTPPFGKNSGSGRSSLADRLQARAGFSFSKLCVPCPQPVAAAAAEWPLSGAPSPYVTIPPGLSPTTLLESPILFSNIMAQTSPTTGKLHTLGGANENDPTRFEVSQLEDSHCAFSFRHSELKPSHYTAEEKMESLSNNRHPSLPSTEVTVKTEANIQTALGTDLPSQSHLMQQQFHGQTAVKSSGSRICNFSHPSPDTVVADGDGASPPDHGQPTETTEGDAKVDCAAIVAAAPAEDGYSWRKYGQKQVKHSEYPRSYYKCTHPNCVVKKKVERSHQGHVTEIIYKGTHNHAKPLASRRPPGDTQMDHASPDGSNPHAASGGQPNVEARPLWHNGVVVQDRRVEGVEATSFPSVPGELSDSAASMQVDDGSAARRFESPEGVDATSAVSDEVERDDGGTHATMPQAAADGKSDELERKRRKLESCAAIEMSTASRAVREPRVVIQTTSEFDILDDGYRWRKYGQKVVKGNPNPRFVSSFRISQSSMDFDLRLPVSLCARRVQELLQVYASGVLGAEARGARVARPQVRDHHVRGEAQPRGPRGEEQRPPGIGGARRRRWRGVRGGVVAAPFQRRRLPKAGATFDAGQPDEAAVRALRPAPDGQLPVPERPRGVVGAAEHTVAGRAQRRGRAQFPDVGAAGAPAVPSPAGRRHGRAHGPQGRG</sequence>
<feature type="region of interest" description="Disordered" evidence="7">
    <location>
        <begin position="258"/>
        <end position="279"/>
    </location>
</feature>
<dbReference type="FunFam" id="2.20.25.80:FF:000006">
    <property type="entry name" value="WRKY transcription factor"/>
    <property type="match status" value="1"/>
</dbReference>
<keyword evidence="2" id="KW-0677">Repeat</keyword>
<feature type="region of interest" description="Disordered" evidence="7">
    <location>
        <begin position="409"/>
        <end position="474"/>
    </location>
</feature>
<protein>
    <recommendedName>
        <fullName evidence="8">WRKY domain-containing protein</fullName>
    </recommendedName>
</protein>
<feature type="domain" description="WRKY" evidence="8">
    <location>
        <begin position="289"/>
        <end position="353"/>
    </location>
</feature>
<organism evidence="9 10">
    <name type="scientific">Zizania palustris</name>
    <name type="common">Northern wild rice</name>
    <dbReference type="NCBI Taxonomy" id="103762"/>
    <lineage>
        <taxon>Eukaryota</taxon>
        <taxon>Viridiplantae</taxon>
        <taxon>Streptophyta</taxon>
        <taxon>Embryophyta</taxon>
        <taxon>Tracheophyta</taxon>
        <taxon>Spermatophyta</taxon>
        <taxon>Magnoliopsida</taxon>
        <taxon>Liliopsida</taxon>
        <taxon>Poales</taxon>
        <taxon>Poaceae</taxon>
        <taxon>BOP clade</taxon>
        <taxon>Oryzoideae</taxon>
        <taxon>Oryzeae</taxon>
        <taxon>Zizaniinae</taxon>
        <taxon>Zizania</taxon>
    </lineage>
</organism>
<dbReference type="GO" id="GO:0043565">
    <property type="term" value="F:sequence-specific DNA binding"/>
    <property type="evidence" value="ECO:0007669"/>
    <property type="project" value="InterPro"/>
</dbReference>
<keyword evidence="3" id="KW-0805">Transcription regulation</keyword>
<evidence type="ECO:0000256" key="3">
    <source>
        <dbReference type="ARBA" id="ARBA00023015"/>
    </source>
</evidence>
<evidence type="ECO:0000256" key="6">
    <source>
        <dbReference type="ARBA" id="ARBA00023242"/>
    </source>
</evidence>
<comment type="caution">
    <text evidence="9">The sequence shown here is derived from an EMBL/GenBank/DDBJ whole genome shotgun (WGS) entry which is preliminary data.</text>
</comment>
<dbReference type="EMBL" id="JAAALK010000086">
    <property type="protein sequence ID" value="KAG8082336.1"/>
    <property type="molecule type" value="Genomic_DNA"/>
</dbReference>
<dbReference type="PANTHER" id="PTHR31221">
    <property type="entry name" value="WRKY TRANSCRIPTION FACTOR PROTEIN 1-RELATED"/>
    <property type="match status" value="1"/>
</dbReference>
<evidence type="ECO:0000259" key="8">
    <source>
        <dbReference type="PROSITE" id="PS50811"/>
    </source>
</evidence>
<dbReference type="InterPro" id="IPR044810">
    <property type="entry name" value="WRKY_plant"/>
</dbReference>
<dbReference type="GO" id="GO:0005634">
    <property type="term" value="C:nucleus"/>
    <property type="evidence" value="ECO:0007669"/>
    <property type="project" value="UniProtKB-SubCell"/>
</dbReference>
<evidence type="ECO:0000313" key="10">
    <source>
        <dbReference type="Proteomes" id="UP000729402"/>
    </source>
</evidence>
<feature type="compositionally biased region" description="Basic and acidic residues" evidence="7">
    <location>
        <begin position="585"/>
        <end position="606"/>
    </location>
</feature>